<organism evidence="2 3">
    <name type="scientific">Taibaiella soli</name>
    <dbReference type="NCBI Taxonomy" id="1649169"/>
    <lineage>
        <taxon>Bacteria</taxon>
        <taxon>Pseudomonadati</taxon>
        <taxon>Bacteroidota</taxon>
        <taxon>Chitinophagia</taxon>
        <taxon>Chitinophagales</taxon>
        <taxon>Chitinophagaceae</taxon>
        <taxon>Taibaiella</taxon>
    </lineage>
</organism>
<evidence type="ECO:0000259" key="1">
    <source>
        <dbReference type="PROSITE" id="PS50026"/>
    </source>
</evidence>
<accession>A0A2W2BUL7</accession>
<dbReference type="InterPro" id="IPR000742">
    <property type="entry name" value="EGF"/>
</dbReference>
<evidence type="ECO:0000313" key="2">
    <source>
        <dbReference type="EMBL" id="PZF71523.1"/>
    </source>
</evidence>
<dbReference type="SUPFAM" id="SSF57196">
    <property type="entry name" value="EGF/Laminin"/>
    <property type="match status" value="1"/>
</dbReference>
<protein>
    <recommendedName>
        <fullName evidence="1">EGF-like domain-containing protein</fullName>
    </recommendedName>
</protein>
<keyword evidence="3" id="KW-1185">Reference proteome</keyword>
<dbReference type="PROSITE" id="PS50026">
    <property type="entry name" value="EGF_3"/>
    <property type="match status" value="1"/>
</dbReference>
<dbReference type="RefSeq" id="WP_111000326.1">
    <property type="nucleotide sequence ID" value="NZ_QKTW01000023.1"/>
</dbReference>
<dbReference type="Gene3D" id="2.10.25.10">
    <property type="entry name" value="Laminin"/>
    <property type="match status" value="1"/>
</dbReference>
<name>A0A2W2BUL7_9BACT</name>
<dbReference type="OrthoDB" id="9943124at2"/>
<evidence type="ECO:0000313" key="3">
    <source>
        <dbReference type="Proteomes" id="UP000248745"/>
    </source>
</evidence>
<gene>
    <name evidence="2" type="ORF">DN068_17920</name>
</gene>
<sequence>MKGKIIIPAIVTIFSFLGITYTACIKDNCSSSLCANGGICVNGACACVTGYEGVHCDTLWSQKFSGTWKVSEATQDANGVTEYGYTITARPSTTGNTFLIDGLENSVDSVYCVINDNRSFLMPAQLNADSTFSVQSGEGTLDTLTGNVTVNYTFTQNGISRTSNMTWSK</sequence>
<dbReference type="EMBL" id="QKTW01000023">
    <property type="protein sequence ID" value="PZF71523.1"/>
    <property type="molecule type" value="Genomic_DNA"/>
</dbReference>
<comment type="caution">
    <text evidence="2">The sequence shown here is derived from an EMBL/GenBank/DDBJ whole genome shotgun (WGS) entry which is preliminary data.</text>
</comment>
<dbReference type="Proteomes" id="UP000248745">
    <property type="component" value="Unassembled WGS sequence"/>
</dbReference>
<feature type="domain" description="EGF-like" evidence="1">
    <location>
        <begin position="25"/>
        <end position="57"/>
    </location>
</feature>
<dbReference type="AlphaFoldDB" id="A0A2W2BUL7"/>
<reference evidence="2 3" key="1">
    <citation type="submission" date="2018-06" db="EMBL/GenBank/DDBJ databases">
        <title>Mucibacter soli gen. nov., sp. nov., a new member of the family Chitinophagaceae producing mucin.</title>
        <authorList>
            <person name="Kim M.-K."/>
            <person name="Park S."/>
            <person name="Kim T.-S."/>
            <person name="Joung Y."/>
            <person name="Han J.-H."/>
            <person name="Kim S.B."/>
        </authorList>
    </citation>
    <scope>NUCLEOTIDE SEQUENCE [LARGE SCALE GENOMIC DNA]</scope>
    <source>
        <strain evidence="2 3">R1-15</strain>
    </source>
</reference>
<dbReference type="PROSITE" id="PS00022">
    <property type="entry name" value="EGF_1"/>
    <property type="match status" value="1"/>
</dbReference>
<proteinExistence type="predicted"/>
<dbReference type="PROSITE" id="PS01186">
    <property type="entry name" value="EGF_2"/>
    <property type="match status" value="1"/>
</dbReference>